<sequence length="140" mass="16199">MKNVYADAIKTPSNFVYVTGLTPTTFEEVYHQFALVAVQRLPSTETRVHTRIIDRNPLFLLVHWLRCYPTYPQLSLLFGVRPKQIGRHIRRLLPDLAESLKAEIRWPSLTKFDQQLCRHPAIGCFVGSIDGTRQRIQRPG</sequence>
<proteinExistence type="predicted"/>
<dbReference type="EMBL" id="CAJOBA010085656">
    <property type="protein sequence ID" value="CAF4462129.1"/>
    <property type="molecule type" value="Genomic_DNA"/>
</dbReference>
<feature type="domain" description="Transposase Helix-turn-helix" evidence="1">
    <location>
        <begin position="60"/>
        <end position="101"/>
    </location>
</feature>
<gene>
    <name evidence="2" type="ORF">TMI583_LOCUS46307</name>
</gene>
<reference evidence="2" key="1">
    <citation type="submission" date="2021-02" db="EMBL/GenBank/DDBJ databases">
        <authorList>
            <person name="Nowell W R."/>
        </authorList>
    </citation>
    <scope>NUCLEOTIDE SEQUENCE</scope>
</reference>
<evidence type="ECO:0000313" key="3">
    <source>
        <dbReference type="Proteomes" id="UP000682733"/>
    </source>
</evidence>
<evidence type="ECO:0000313" key="2">
    <source>
        <dbReference type="EMBL" id="CAF4462129.1"/>
    </source>
</evidence>
<dbReference type="Pfam" id="PF13613">
    <property type="entry name" value="HTH_Tnp_4"/>
    <property type="match status" value="1"/>
</dbReference>
<dbReference type="InterPro" id="IPR027805">
    <property type="entry name" value="Transposase_HTH_dom"/>
</dbReference>
<protein>
    <recommendedName>
        <fullName evidence="1">Transposase Helix-turn-helix domain-containing protein</fullName>
    </recommendedName>
</protein>
<evidence type="ECO:0000259" key="1">
    <source>
        <dbReference type="Pfam" id="PF13613"/>
    </source>
</evidence>
<comment type="caution">
    <text evidence="2">The sequence shown here is derived from an EMBL/GenBank/DDBJ whole genome shotgun (WGS) entry which is preliminary data.</text>
</comment>
<dbReference type="AlphaFoldDB" id="A0A8S2WTK4"/>
<organism evidence="2 3">
    <name type="scientific">Didymodactylos carnosus</name>
    <dbReference type="NCBI Taxonomy" id="1234261"/>
    <lineage>
        <taxon>Eukaryota</taxon>
        <taxon>Metazoa</taxon>
        <taxon>Spiralia</taxon>
        <taxon>Gnathifera</taxon>
        <taxon>Rotifera</taxon>
        <taxon>Eurotatoria</taxon>
        <taxon>Bdelloidea</taxon>
        <taxon>Philodinida</taxon>
        <taxon>Philodinidae</taxon>
        <taxon>Didymodactylos</taxon>
    </lineage>
</organism>
<dbReference type="Proteomes" id="UP000682733">
    <property type="component" value="Unassembled WGS sequence"/>
</dbReference>
<name>A0A8S2WTK4_9BILA</name>
<accession>A0A8S2WTK4</accession>